<dbReference type="PROSITE" id="PS00678">
    <property type="entry name" value="WD_REPEATS_1"/>
    <property type="match status" value="1"/>
</dbReference>
<evidence type="ECO:0000256" key="3">
    <source>
        <dbReference type="ARBA" id="ARBA00022574"/>
    </source>
</evidence>
<comment type="subcellular location">
    <subcellularLocation>
        <location evidence="6">Nucleus</location>
        <location evidence="6">Nucleolus</location>
    </subcellularLocation>
    <subcellularLocation>
        <location evidence="6">Nucleus</location>
        <location evidence="6">Nucleoplasm</location>
    </subcellularLocation>
</comment>
<dbReference type="GO" id="GO:0005654">
    <property type="term" value="C:nucleoplasm"/>
    <property type="evidence" value="ECO:0007669"/>
    <property type="project" value="UniProtKB-SubCell"/>
</dbReference>
<dbReference type="Proteomes" id="UP001231189">
    <property type="component" value="Unassembled WGS sequence"/>
</dbReference>
<dbReference type="Pfam" id="PF00400">
    <property type="entry name" value="WD40"/>
    <property type="match status" value="4"/>
</dbReference>
<dbReference type="InterPro" id="IPR015943">
    <property type="entry name" value="WD40/YVTN_repeat-like_dom_sf"/>
</dbReference>
<organism evidence="10 11">
    <name type="scientific">Lolium multiflorum</name>
    <name type="common">Italian ryegrass</name>
    <name type="synonym">Lolium perenne subsp. multiflorum</name>
    <dbReference type="NCBI Taxonomy" id="4521"/>
    <lineage>
        <taxon>Eukaryota</taxon>
        <taxon>Viridiplantae</taxon>
        <taxon>Streptophyta</taxon>
        <taxon>Embryophyta</taxon>
        <taxon>Tracheophyta</taxon>
        <taxon>Spermatophyta</taxon>
        <taxon>Magnoliopsida</taxon>
        <taxon>Liliopsida</taxon>
        <taxon>Poales</taxon>
        <taxon>Poaceae</taxon>
        <taxon>BOP clade</taxon>
        <taxon>Pooideae</taxon>
        <taxon>Poodae</taxon>
        <taxon>Poeae</taxon>
        <taxon>Poeae Chloroplast Group 2 (Poeae type)</taxon>
        <taxon>Loliodinae</taxon>
        <taxon>Loliinae</taxon>
        <taxon>Lolium</taxon>
    </lineage>
</organism>
<feature type="compositionally biased region" description="Acidic residues" evidence="8">
    <location>
        <begin position="46"/>
        <end position="70"/>
    </location>
</feature>
<dbReference type="GO" id="GO:0030687">
    <property type="term" value="C:preribosome, large subunit precursor"/>
    <property type="evidence" value="ECO:0007669"/>
    <property type="project" value="UniProtKB-UniRule"/>
</dbReference>
<keyword evidence="1 6" id="KW-0690">Ribosome biogenesis</keyword>
<evidence type="ECO:0000256" key="7">
    <source>
        <dbReference type="PROSITE-ProRule" id="PRU00221"/>
    </source>
</evidence>
<dbReference type="Pfam" id="PF08145">
    <property type="entry name" value="BOP1NT"/>
    <property type="match status" value="1"/>
</dbReference>
<sequence length="622" mass="70583">MGRPDGEDNADLSSDDSPWSDTAWSEDDDDEGSLSFEDSGEGSGLDSDDGPEEDAEDAEAGAESDSSEDEAGPRNTVGDVPLGWYKDEDHIGYDIDGKKIKKRDREGRIDTLLRNADSDTNWRKVIDAYNDEEVQITKEEAKIISRLLKGKTPHATVDPYPDYVDWFEYDGKGHPLSNAPEPKRRFVPSKWEQKKVVKLVRAIRKGWIKFDKPKDEPDYYLLWGDDTDTADNKRQGLSYIPAPKPNLPGHEESYNPSVEYVPTQEEIDSYQLMYEEDRPKFIPRRFESLRSVPAYEKALREGFDRCLDLYLCPRTRKKRINIDPESLKPKLPSKKDLRPYPRTCYLEFKGHSGPVRSLSVEATGQWIASGSSDGTIRVWEVETGRCLKVFNVGADVRRISWNPSPDKPVLAAIVGHDLLLLNAEVGDEETQMRTKQLLHIDESAPEDDADDTKPAVRWVKHDKFDGITLIHHKAASTVEWHSKGDYFTTKLESGLREISSISIHPGGDNVIVGSKDGKLCWFDTDLSTKPYKMLKNHSKDITNVTFHRRYPLFASSSEDCTAYVFHGMVYADLNQNPLIVPLEILRGHLSSDRRGVLDCKFHPRQPWLFTAGADSVIRLYCE</sequence>
<keyword evidence="4" id="KW-0677">Repeat</keyword>
<dbReference type="SMART" id="SM01035">
    <property type="entry name" value="BOP1NT"/>
    <property type="match status" value="1"/>
</dbReference>
<evidence type="ECO:0000256" key="1">
    <source>
        <dbReference type="ARBA" id="ARBA00022517"/>
    </source>
</evidence>
<dbReference type="PROSITE" id="PS50082">
    <property type="entry name" value="WD_REPEATS_2"/>
    <property type="match status" value="1"/>
</dbReference>
<evidence type="ECO:0000256" key="8">
    <source>
        <dbReference type="SAM" id="MobiDB-lite"/>
    </source>
</evidence>
<proteinExistence type="inferred from homology"/>
<gene>
    <name evidence="10" type="ORF">QYE76_049929</name>
</gene>
<dbReference type="AlphaFoldDB" id="A0AAD8SQ41"/>
<dbReference type="HAMAP" id="MF_03027">
    <property type="entry name" value="BOP1"/>
    <property type="match status" value="1"/>
</dbReference>
<feature type="region of interest" description="Disordered" evidence="8">
    <location>
        <begin position="1"/>
        <end position="89"/>
    </location>
</feature>
<keyword evidence="2 6" id="KW-0698">rRNA processing</keyword>
<dbReference type="EMBL" id="JAUUTY010000003">
    <property type="protein sequence ID" value="KAK1661770.1"/>
    <property type="molecule type" value="Genomic_DNA"/>
</dbReference>
<dbReference type="PROSITE" id="PS50294">
    <property type="entry name" value="WD_REPEATS_REGION"/>
    <property type="match status" value="1"/>
</dbReference>
<keyword evidence="11" id="KW-1185">Reference proteome</keyword>
<keyword evidence="3 7" id="KW-0853">WD repeat</keyword>
<accession>A0AAD8SQ41</accession>
<comment type="caution">
    <text evidence="10">The sequence shown here is derived from an EMBL/GenBank/DDBJ whole genome shotgun (WGS) entry which is preliminary data.</text>
</comment>
<name>A0AAD8SQ41_LOLMU</name>
<dbReference type="Gene3D" id="2.130.10.10">
    <property type="entry name" value="YVTN repeat-like/Quinoprotein amine dehydrogenase"/>
    <property type="match status" value="2"/>
</dbReference>
<dbReference type="PANTHER" id="PTHR17605:SF0">
    <property type="entry name" value="RIBOSOME BIOGENESIS PROTEIN BOP1"/>
    <property type="match status" value="1"/>
</dbReference>
<evidence type="ECO:0000256" key="5">
    <source>
        <dbReference type="ARBA" id="ARBA00023242"/>
    </source>
</evidence>
<dbReference type="InterPro" id="IPR001680">
    <property type="entry name" value="WD40_rpt"/>
</dbReference>
<reference evidence="10" key="1">
    <citation type="submission" date="2023-07" db="EMBL/GenBank/DDBJ databases">
        <title>A chromosome-level genome assembly of Lolium multiflorum.</title>
        <authorList>
            <person name="Chen Y."/>
            <person name="Copetti D."/>
            <person name="Kolliker R."/>
            <person name="Studer B."/>
        </authorList>
    </citation>
    <scope>NUCLEOTIDE SEQUENCE</scope>
    <source>
        <strain evidence="10">02402/16</strain>
        <tissue evidence="10">Leaf</tissue>
    </source>
</reference>
<dbReference type="SMART" id="SM00320">
    <property type="entry name" value="WD40"/>
    <property type="match status" value="4"/>
</dbReference>
<evidence type="ECO:0000256" key="4">
    <source>
        <dbReference type="ARBA" id="ARBA00022737"/>
    </source>
</evidence>
<dbReference type="PANTHER" id="PTHR17605">
    <property type="entry name" value="RIBOSOME BIOGENESIS PROTEIN BOP1 BLOCK OF PROLIFERATION 1 PROTEIN"/>
    <property type="match status" value="1"/>
</dbReference>
<dbReference type="GO" id="GO:0043021">
    <property type="term" value="F:ribonucleoprotein complex binding"/>
    <property type="evidence" value="ECO:0007669"/>
    <property type="project" value="UniProtKB-UniRule"/>
</dbReference>
<dbReference type="InterPro" id="IPR012953">
    <property type="entry name" value="BOP1_N_dom"/>
</dbReference>
<dbReference type="GO" id="GO:0000463">
    <property type="term" value="P:maturation of LSU-rRNA from tricistronic rRNA transcript (SSU-rRNA, 5.8S rRNA, LSU-rRNA)"/>
    <property type="evidence" value="ECO:0007669"/>
    <property type="project" value="UniProtKB-UniRule"/>
</dbReference>
<protein>
    <recommendedName>
        <fullName evidence="6">Ribosome biogenesis protein BOP1 homolog</fullName>
    </recommendedName>
</protein>
<feature type="repeat" description="WD" evidence="7">
    <location>
        <begin position="348"/>
        <end position="389"/>
    </location>
</feature>
<evidence type="ECO:0000259" key="9">
    <source>
        <dbReference type="SMART" id="SM01035"/>
    </source>
</evidence>
<dbReference type="SUPFAM" id="SSF50978">
    <property type="entry name" value="WD40 repeat-like"/>
    <property type="match status" value="1"/>
</dbReference>
<comment type="similarity">
    <text evidence="6">Belongs to the WD repeat BOP1/ERB1 family.</text>
</comment>
<comment type="function">
    <text evidence="6">Required for maturation of ribosomal RNAs and formation of the large ribosomal subunit.</text>
</comment>
<evidence type="ECO:0000256" key="6">
    <source>
        <dbReference type="HAMAP-Rule" id="MF_03027"/>
    </source>
</evidence>
<keyword evidence="5 6" id="KW-0539">Nucleus</keyword>
<dbReference type="InterPro" id="IPR019775">
    <property type="entry name" value="WD40_repeat_CS"/>
</dbReference>
<dbReference type="GO" id="GO:0070545">
    <property type="term" value="C:PeBoW complex"/>
    <property type="evidence" value="ECO:0007669"/>
    <property type="project" value="TreeGrafter"/>
</dbReference>
<dbReference type="InterPro" id="IPR036322">
    <property type="entry name" value="WD40_repeat_dom_sf"/>
</dbReference>
<evidence type="ECO:0000256" key="2">
    <source>
        <dbReference type="ARBA" id="ARBA00022552"/>
    </source>
</evidence>
<dbReference type="InterPro" id="IPR028598">
    <property type="entry name" value="BOP1/Erb1"/>
</dbReference>
<feature type="domain" description="BOP1 N-terminal" evidence="9">
    <location>
        <begin position="85"/>
        <end position="341"/>
    </location>
</feature>
<dbReference type="GO" id="GO:0000466">
    <property type="term" value="P:maturation of 5.8S rRNA from tricistronic rRNA transcript (SSU-rRNA, 5.8S rRNA, LSU-rRNA)"/>
    <property type="evidence" value="ECO:0007669"/>
    <property type="project" value="UniProtKB-UniRule"/>
</dbReference>
<evidence type="ECO:0000313" key="11">
    <source>
        <dbReference type="Proteomes" id="UP001231189"/>
    </source>
</evidence>
<evidence type="ECO:0000313" key="10">
    <source>
        <dbReference type="EMBL" id="KAK1661770.1"/>
    </source>
</evidence>